<evidence type="ECO:0000259" key="3">
    <source>
        <dbReference type="Pfam" id="PF05683"/>
    </source>
</evidence>
<dbReference type="GO" id="GO:0004333">
    <property type="term" value="F:fumarate hydratase activity"/>
    <property type="evidence" value="ECO:0007669"/>
    <property type="project" value="UniProtKB-EC"/>
</dbReference>
<dbReference type="NCBIfam" id="NF005310">
    <property type="entry name" value="PRK06842.1"/>
    <property type="match status" value="1"/>
</dbReference>
<dbReference type="EMBL" id="LNQE01001846">
    <property type="protein sequence ID" value="KUG04502.1"/>
    <property type="molecule type" value="Genomic_DNA"/>
</dbReference>
<dbReference type="NCBIfam" id="TIGR00723">
    <property type="entry name" value="ttdB_fumA_fumB"/>
    <property type="match status" value="1"/>
</dbReference>
<dbReference type="GO" id="GO:0008730">
    <property type="term" value="F:L(+)-tartrate dehydratase activity"/>
    <property type="evidence" value="ECO:0007669"/>
    <property type="project" value="UniProtKB-EC"/>
</dbReference>
<dbReference type="PANTHER" id="PTHR43351:SF2">
    <property type="entry name" value="L(+)-TARTRATE DEHYDRATASE SUBUNIT BETA-RELATED"/>
    <property type="match status" value="1"/>
</dbReference>
<evidence type="ECO:0000313" key="4">
    <source>
        <dbReference type="EMBL" id="KUG04502.1"/>
    </source>
</evidence>
<evidence type="ECO:0000256" key="2">
    <source>
        <dbReference type="ARBA" id="ARBA00023239"/>
    </source>
</evidence>
<accession>A0A0W8E7T4</accession>
<dbReference type="AlphaFoldDB" id="A0A0W8E7T4"/>
<comment type="similarity">
    <text evidence="1">Belongs to the class-I fumarase family.</text>
</comment>
<dbReference type="Pfam" id="PF05683">
    <property type="entry name" value="Fumerase_C"/>
    <property type="match status" value="1"/>
</dbReference>
<dbReference type="Gene3D" id="3.20.130.10">
    <property type="entry name" value="Fe-S hydro-lyase, tartrate dehydratase beta-type, catalytic domain"/>
    <property type="match status" value="1"/>
</dbReference>
<keyword evidence="2 4" id="KW-0456">Lyase</keyword>
<name>A0A0W8E7T4_9ZZZZ</name>
<feature type="domain" description="Fe-S hydro-lyase tartrate dehydratase beta-type catalytic" evidence="3">
    <location>
        <begin position="2"/>
        <end position="173"/>
    </location>
</feature>
<dbReference type="EC" id="4.2.1.2" evidence="4"/>
<dbReference type="InterPro" id="IPR004647">
    <property type="entry name" value="Fe-S_hydro-lyase_TtdB-typ_cat"/>
</dbReference>
<protein>
    <submittedName>
        <fullName evidence="4">Fumarate hydratase class i, aerobic</fullName>
        <ecNumber evidence="4">4.2.1.2</ecNumber>
        <ecNumber evidence="4">4.2.1.32</ecNumber>
    </submittedName>
</protein>
<comment type="caution">
    <text evidence="4">The sequence shown here is derived from an EMBL/GenBank/DDBJ whole genome shotgun (WGS) entry which is preliminary data.</text>
</comment>
<reference evidence="4" key="1">
    <citation type="journal article" date="2015" name="Proc. Natl. Acad. Sci. U.S.A.">
        <title>Networks of energetic and metabolic interactions define dynamics in microbial communities.</title>
        <authorList>
            <person name="Embree M."/>
            <person name="Liu J.K."/>
            <person name="Al-Bassam M.M."/>
            <person name="Zengler K."/>
        </authorList>
    </citation>
    <scope>NUCLEOTIDE SEQUENCE</scope>
</reference>
<sequence length="177" mass="18905">MIVLRAPLNGEDIRRLKTGDEVRLEGTIYAARDAAHKNIVDAIHKGEVPPFDLQGQIIYYVGPCPAPPGKVIGSAGPTTSGRMDAYAPLLMERGLKAMIGKGNRSPEVIAAMKKYGAVYLAAVGGAGAYLAERIDTVETIAFPELGPEALLKMDVHDFPCIVAIDSRGENIYDLNLG</sequence>
<proteinExistence type="inferred from homology"/>
<evidence type="ECO:0000256" key="1">
    <source>
        <dbReference type="ARBA" id="ARBA00008876"/>
    </source>
</evidence>
<dbReference type="InterPro" id="IPR036660">
    <property type="entry name" value="Fe-S_hydroAse_TtdB_cat_sf"/>
</dbReference>
<dbReference type="EC" id="4.2.1.32" evidence="4"/>
<gene>
    <name evidence="4" type="ORF">ASZ90_018093</name>
</gene>
<dbReference type="SUPFAM" id="SSF117457">
    <property type="entry name" value="FumA C-terminal domain-like"/>
    <property type="match status" value="1"/>
</dbReference>
<organism evidence="4">
    <name type="scientific">hydrocarbon metagenome</name>
    <dbReference type="NCBI Taxonomy" id="938273"/>
    <lineage>
        <taxon>unclassified sequences</taxon>
        <taxon>metagenomes</taxon>
        <taxon>ecological metagenomes</taxon>
    </lineage>
</organism>
<dbReference type="PANTHER" id="PTHR43351">
    <property type="entry name" value="L(+)-TARTRATE DEHYDRATASE SUBUNIT BETA"/>
    <property type="match status" value="1"/>
</dbReference>